<dbReference type="GO" id="GO:0003856">
    <property type="term" value="F:3-dehydroquinate synthase activity"/>
    <property type="evidence" value="ECO:0007669"/>
    <property type="project" value="InterPro"/>
</dbReference>
<protein>
    <recommendedName>
        <fullName evidence="7">3-dehydroquinate synthase</fullName>
    </recommendedName>
</protein>
<accession>A0A6P1V499</accession>
<dbReference type="InterPro" id="IPR030960">
    <property type="entry name" value="DHQS/DOIS_N"/>
</dbReference>
<dbReference type="RefSeq" id="WP_162122762.1">
    <property type="nucleotide sequence ID" value="NZ_CP048110.1"/>
</dbReference>
<reference evidence="5 6" key="1">
    <citation type="submission" date="2020-01" db="EMBL/GenBank/DDBJ databases">
        <title>Bactrocera dorsalis gut bacteria genome.</title>
        <authorList>
            <person name="Zhang H."/>
            <person name="Cai Z."/>
        </authorList>
    </citation>
    <scope>NUCLEOTIDE SEQUENCE [LARGE SCALE GENOMIC DNA]</scope>
    <source>
        <strain evidence="5 6">BD177</strain>
        <plasmid evidence="5 6">unnamed2</plasmid>
    </source>
</reference>
<keyword evidence="5" id="KW-0614">Plasmid</keyword>
<evidence type="ECO:0000256" key="2">
    <source>
        <dbReference type="ARBA" id="ARBA00023141"/>
    </source>
</evidence>
<dbReference type="AlphaFoldDB" id="A0A6P1V499"/>
<feature type="domain" description="3-dehydroquinate synthase C-terminal" evidence="4">
    <location>
        <begin position="391"/>
        <end position="446"/>
    </location>
</feature>
<gene>
    <name evidence="5" type="ORF">GW952_30625</name>
</gene>
<dbReference type="PANTHER" id="PTHR33563:SF1">
    <property type="entry name" value="3-DEHYDROQUINATE SYNTHASE"/>
    <property type="match status" value="1"/>
</dbReference>
<keyword evidence="1" id="KW-0028">Amino-acid biosynthesis</keyword>
<evidence type="ECO:0000313" key="6">
    <source>
        <dbReference type="Proteomes" id="UP000464389"/>
    </source>
</evidence>
<dbReference type="InterPro" id="IPR056179">
    <property type="entry name" value="DHQS_C"/>
</dbReference>
<evidence type="ECO:0000313" key="5">
    <source>
        <dbReference type="EMBL" id="QHS49981.1"/>
    </source>
</evidence>
<evidence type="ECO:0008006" key="7">
    <source>
        <dbReference type="Google" id="ProtNLM"/>
    </source>
</evidence>
<dbReference type="EMBL" id="CP048110">
    <property type="protein sequence ID" value="QHS49981.1"/>
    <property type="molecule type" value="Genomic_DNA"/>
</dbReference>
<feature type="domain" description="3-dehydroquinate synthase C-terminal" evidence="4">
    <location>
        <begin position="237"/>
        <end position="359"/>
    </location>
</feature>
<dbReference type="GO" id="GO:0016491">
    <property type="term" value="F:oxidoreductase activity"/>
    <property type="evidence" value="ECO:0007669"/>
    <property type="project" value="InterPro"/>
</dbReference>
<evidence type="ECO:0000259" key="4">
    <source>
        <dbReference type="Pfam" id="PF26558"/>
    </source>
</evidence>
<evidence type="ECO:0000259" key="3">
    <source>
        <dbReference type="Pfam" id="PF01959"/>
    </source>
</evidence>
<dbReference type="InterPro" id="IPR002812">
    <property type="entry name" value="DHQS"/>
</dbReference>
<dbReference type="PANTHER" id="PTHR33563">
    <property type="match status" value="1"/>
</dbReference>
<organism evidence="5 6">
    <name type="scientific">Klebsiella michiganensis</name>
    <dbReference type="NCBI Taxonomy" id="1134687"/>
    <lineage>
        <taxon>Bacteria</taxon>
        <taxon>Pseudomonadati</taxon>
        <taxon>Pseudomonadota</taxon>
        <taxon>Gammaproteobacteria</taxon>
        <taxon>Enterobacterales</taxon>
        <taxon>Enterobacteriaceae</taxon>
        <taxon>Klebsiella/Raoultella group</taxon>
        <taxon>Klebsiella</taxon>
    </lineage>
</organism>
<dbReference type="Pfam" id="PF01959">
    <property type="entry name" value="DHQS"/>
    <property type="match status" value="1"/>
</dbReference>
<sequence length="446" mass="49692">MKSKKNLAVEKQDVPVQNINSQREKPDFQVVVDGATVHGAGETQWWFDARDAKEEALLDAVEKSNCTHIVLNLDQLVGYRTCKQKVVWLDNISQLDDLEYDVWVFTASDEIHSAAIAKKYKSGLLISVNDLEKEFLYCIAVCERGDDFVVIDIEHATYIPYELLLAKAEGKKTKILRSVPIKGLKNIVQDVDQSLNAFATMEQGVGVLFKTSQLGSIQSLSKNLQGRQSSQLSLLSAEVVEVQHTGLGSRVCVDTTSMMTAEEGMIIGSTGWGGIFVCSETHYLPHMNLREFRVNAGAVHSYIWGKDGSAMYLSEMEAGSEVLCINKNGKTRVVSIGRAKIERRPLLKIKCRVPLSQVDERIAEAASKDSQLKHNVTPDSEAIACVDANYIYLNTFLQNDWHVRVMGDDGKIRHCTLLQPGDRVLAYVDLPGRHTGLRVTEHILEK</sequence>
<dbReference type="GO" id="GO:0009073">
    <property type="term" value="P:aromatic amino acid family biosynthetic process"/>
    <property type="evidence" value="ECO:0007669"/>
    <property type="project" value="UniProtKB-KW"/>
</dbReference>
<keyword evidence="2" id="KW-0057">Aromatic amino acid biosynthesis</keyword>
<proteinExistence type="predicted"/>
<dbReference type="GO" id="GO:0008652">
    <property type="term" value="P:amino acid biosynthetic process"/>
    <property type="evidence" value="ECO:0007669"/>
    <property type="project" value="UniProtKB-KW"/>
</dbReference>
<feature type="domain" description="3-dehydroquinate synthase N-terminal" evidence="3">
    <location>
        <begin position="91"/>
        <end position="222"/>
    </location>
</feature>
<geneLocation type="plasmid" evidence="5">
    <name>unnamed2</name>
</geneLocation>
<dbReference type="Proteomes" id="UP000464389">
    <property type="component" value="Plasmid unnamed2"/>
</dbReference>
<dbReference type="Pfam" id="PF26558">
    <property type="entry name" value="DHQS_2nd"/>
    <property type="match status" value="2"/>
</dbReference>
<name>A0A6P1V499_9ENTR</name>
<evidence type="ECO:0000256" key="1">
    <source>
        <dbReference type="ARBA" id="ARBA00022605"/>
    </source>
</evidence>